<evidence type="ECO:0000313" key="14">
    <source>
        <dbReference type="EMBL" id="KZK74575.1"/>
    </source>
</evidence>
<dbReference type="PANTHER" id="PTHR47755">
    <property type="entry name" value="CELL DIVISION PROTEIN FTSX"/>
    <property type="match status" value="1"/>
</dbReference>
<gene>
    <name evidence="14" type="ORF">A3K90_02340</name>
</gene>
<evidence type="ECO:0000256" key="10">
    <source>
        <dbReference type="PIRNR" id="PIRNR003097"/>
    </source>
</evidence>
<evidence type="ECO:0000259" key="12">
    <source>
        <dbReference type="Pfam" id="PF02687"/>
    </source>
</evidence>
<dbReference type="GO" id="GO:0005886">
    <property type="term" value="C:plasma membrane"/>
    <property type="evidence" value="ECO:0007669"/>
    <property type="project" value="UniProtKB-SubCell"/>
</dbReference>
<feature type="transmembrane region" description="Helical" evidence="11">
    <location>
        <begin position="166"/>
        <end position="190"/>
    </location>
</feature>
<protein>
    <recommendedName>
        <fullName evidence="3 10">Cell division protein FtsX</fullName>
    </recommendedName>
</protein>
<dbReference type="RefSeq" id="WP_303681309.1">
    <property type="nucleotide sequence ID" value="NZ_LVWG01000022.1"/>
</dbReference>
<comment type="subcellular location">
    <subcellularLocation>
        <location evidence="1">Cell membrane</location>
        <topology evidence="1">Multi-pass membrane protein</topology>
    </subcellularLocation>
</comment>
<dbReference type="EMBL" id="LVWG01000022">
    <property type="protein sequence ID" value="KZK74575.1"/>
    <property type="molecule type" value="Genomic_DNA"/>
</dbReference>
<evidence type="ECO:0000256" key="5">
    <source>
        <dbReference type="ARBA" id="ARBA00022618"/>
    </source>
</evidence>
<dbReference type="Proteomes" id="UP000076481">
    <property type="component" value="Unassembled WGS sequence"/>
</dbReference>
<dbReference type="PIRSF" id="PIRSF003097">
    <property type="entry name" value="FtsX"/>
    <property type="match status" value="1"/>
</dbReference>
<evidence type="ECO:0000256" key="11">
    <source>
        <dbReference type="SAM" id="Phobius"/>
    </source>
</evidence>
<keyword evidence="5 10" id="KW-0132">Cell division</keyword>
<dbReference type="AlphaFoldDB" id="A0A165LY64"/>
<feature type="transmembrane region" description="Helical" evidence="11">
    <location>
        <begin position="211"/>
        <end position="241"/>
    </location>
</feature>
<comment type="caution">
    <text evidence="14">The sequence shown here is derived from an EMBL/GenBank/DDBJ whole genome shotgun (WGS) entry which is preliminary data.</text>
</comment>
<reference evidence="14 15" key="1">
    <citation type="submission" date="2016-03" db="EMBL/GenBank/DDBJ databases">
        <title>Speciation and ecological success in dimly lit waters: horizontal gene transfer in a green sulfur bacteria bloom unveiled by metagenomic assembly.</title>
        <authorList>
            <person name="Llorens-Mares T."/>
            <person name="Liu Z."/>
            <person name="Allen L.Z."/>
            <person name="Rusch D.B."/>
            <person name="Craig M.T."/>
            <person name="Dupont C.L."/>
            <person name="Bryant D.A."/>
            <person name="Casamayor E.O."/>
        </authorList>
    </citation>
    <scope>NUCLEOTIDE SEQUENCE [LARGE SCALE GENOMIC DNA]</scope>
    <source>
        <strain evidence="14">CIII</strain>
    </source>
</reference>
<evidence type="ECO:0000256" key="2">
    <source>
        <dbReference type="ARBA" id="ARBA00007379"/>
    </source>
</evidence>
<feature type="domain" description="FtsX extracellular" evidence="13">
    <location>
        <begin position="56"/>
        <end position="139"/>
    </location>
</feature>
<sequence>MSLRFIVREGFSGISRARVPASVTVAISFFALVLLGLFGTVSLGFYDIIQELRGRVELEVFFSDALQGGDARAAALKMKDLAGVSESRFIDKDEARKIFTADFGEDVVAILGSNPLPRSIRLRIIPSYATPDSLQPIMAAVRSIAPGADIRYNKAFLLDIENNARLFTIITGTIGLLISMATVVMVGYTIRLAMYSRKEKIRTMRLVGASTSFIAAPYLLEGALEGLLAGLLASGALALIFEQVLQRYEPGLYLVLQHSALLAYPSVAVLGIILGLFGSALSVAKYLRSASRVLR</sequence>
<evidence type="ECO:0000256" key="6">
    <source>
        <dbReference type="ARBA" id="ARBA00022692"/>
    </source>
</evidence>
<dbReference type="Pfam" id="PF18075">
    <property type="entry name" value="FtsX_ECD"/>
    <property type="match status" value="1"/>
</dbReference>
<name>A0A165LY64_PELLU</name>
<evidence type="ECO:0000256" key="4">
    <source>
        <dbReference type="ARBA" id="ARBA00022475"/>
    </source>
</evidence>
<dbReference type="InterPro" id="IPR003838">
    <property type="entry name" value="ABC3_permease_C"/>
</dbReference>
<evidence type="ECO:0000256" key="1">
    <source>
        <dbReference type="ARBA" id="ARBA00004651"/>
    </source>
</evidence>
<evidence type="ECO:0000256" key="9">
    <source>
        <dbReference type="ARBA" id="ARBA00023306"/>
    </source>
</evidence>
<keyword evidence="6 11" id="KW-0812">Transmembrane</keyword>
<keyword evidence="9 10" id="KW-0131">Cell cycle</keyword>
<keyword evidence="8 10" id="KW-0472">Membrane</keyword>
<dbReference type="InterPro" id="IPR004513">
    <property type="entry name" value="FtsX"/>
</dbReference>
<proteinExistence type="inferred from homology"/>
<dbReference type="Gene3D" id="3.30.70.3040">
    <property type="match status" value="1"/>
</dbReference>
<keyword evidence="7 11" id="KW-1133">Transmembrane helix</keyword>
<dbReference type="PANTHER" id="PTHR47755:SF1">
    <property type="entry name" value="CELL DIVISION PROTEIN FTSX"/>
    <property type="match status" value="1"/>
</dbReference>
<feature type="transmembrane region" description="Helical" evidence="11">
    <location>
        <begin position="21"/>
        <end position="46"/>
    </location>
</feature>
<evidence type="ECO:0000256" key="7">
    <source>
        <dbReference type="ARBA" id="ARBA00022989"/>
    </source>
</evidence>
<dbReference type="Pfam" id="PF02687">
    <property type="entry name" value="FtsX"/>
    <property type="match status" value="1"/>
</dbReference>
<accession>A0A165LY64</accession>
<evidence type="ECO:0000256" key="8">
    <source>
        <dbReference type="ARBA" id="ARBA00023136"/>
    </source>
</evidence>
<comment type="similarity">
    <text evidence="2 10">Belongs to the ABC-4 integral membrane protein family. FtsX subfamily.</text>
</comment>
<dbReference type="GO" id="GO:0051301">
    <property type="term" value="P:cell division"/>
    <property type="evidence" value="ECO:0007669"/>
    <property type="project" value="UniProtKB-KW"/>
</dbReference>
<evidence type="ECO:0000256" key="3">
    <source>
        <dbReference type="ARBA" id="ARBA00021907"/>
    </source>
</evidence>
<keyword evidence="4 10" id="KW-1003">Cell membrane</keyword>
<evidence type="ECO:0000313" key="15">
    <source>
        <dbReference type="Proteomes" id="UP000076481"/>
    </source>
</evidence>
<evidence type="ECO:0000259" key="13">
    <source>
        <dbReference type="Pfam" id="PF18075"/>
    </source>
</evidence>
<dbReference type="InterPro" id="IPR040690">
    <property type="entry name" value="FtsX_ECD"/>
</dbReference>
<feature type="transmembrane region" description="Helical" evidence="11">
    <location>
        <begin position="261"/>
        <end position="287"/>
    </location>
</feature>
<feature type="domain" description="ABC3 transporter permease C-terminal" evidence="12">
    <location>
        <begin position="173"/>
        <end position="288"/>
    </location>
</feature>
<organism evidence="14 15">
    <name type="scientific">Pelodictyon luteolum</name>
    <dbReference type="NCBI Taxonomy" id="1100"/>
    <lineage>
        <taxon>Bacteria</taxon>
        <taxon>Pseudomonadati</taxon>
        <taxon>Chlorobiota</taxon>
        <taxon>Chlorobiia</taxon>
        <taxon>Chlorobiales</taxon>
        <taxon>Chlorobiaceae</taxon>
        <taxon>Chlorobium/Pelodictyon group</taxon>
        <taxon>Pelodictyon</taxon>
    </lineage>
</organism>